<evidence type="ECO:0000256" key="3">
    <source>
        <dbReference type="ARBA" id="ARBA00022448"/>
    </source>
</evidence>
<feature type="domain" description="ABC transporter" evidence="11">
    <location>
        <begin position="262"/>
        <end position="506"/>
    </location>
</feature>
<evidence type="ECO:0000313" key="12">
    <source>
        <dbReference type="EMBL" id="SFL98816.1"/>
    </source>
</evidence>
<sequence>MDDLILEMKGIIKEFSGVRALNEVSFAVKKGEIHALCGENGAGKSTLMKILSGVYPHGSYQGDIIFDQEKMIIRNIADAERAGIAIIHQELALFKELPVYENIFIGNEISSYGRIHIPAMLSKTQELLSEMRLDVNPYTLIKQLGTGQQQLIEIVKALAKNATLLILDEPTASLSEGEVEILMDILGRLKVKGVTCIYISHKLDEVLQLADTVTVIRDGRSIGSKAASTLTKEKIVEMMVGREITDLYPKEVHSTEQEIFAVRNYTVYDVSDPSRKLVDNANFSLKRGEILGFAGLVGAGRTELVSSIYGFYDGKCDGEVYLEGNRLSIHHPNDSLQQGIAMLPEDRKRHGIIEIMSVRENMTLATIEKYRLAMDRIDDGQELSDVNDYMAKLKIKTSGLDTCIKNLSGGNQQKVVLAKYLLRKLKVLILDEPTRGIDVGAKYEIYNLMNRLAADGIGIIMISSDLPEVLGISDRILVMNEGRIKGEFLNHENLDQEQIMHCAVGGVTAWQRS</sequence>
<dbReference type="EMBL" id="FOTS01000030">
    <property type="protein sequence ID" value="SFL98816.1"/>
    <property type="molecule type" value="Genomic_DNA"/>
</dbReference>
<dbReference type="InterPro" id="IPR027417">
    <property type="entry name" value="P-loop_NTPase"/>
</dbReference>
<dbReference type="GO" id="GO:0016887">
    <property type="term" value="F:ATP hydrolysis activity"/>
    <property type="evidence" value="ECO:0007669"/>
    <property type="project" value="InterPro"/>
</dbReference>
<dbReference type="SUPFAM" id="SSF52540">
    <property type="entry name" value="P-loop containing nucleoside triphosphate hydrolases"/>
    <property type="match status" value="2"/>
</dbReference>
<evidence type="ECO:0000256" key="5">
    <source>
        <dbReference type="ARBA" id="ARBA00022597"/>
    </source>
</evidence>
<keyword evidence="10" id="KW-0472">Membrane</keyword>
<keyword evidence="5" id="KW-0762">Sugar transport</keyword>
<evidence type="ECO:0000256" key="8">
    <source>
        <dbReference type="ARBA" id="ARBA00022840"/>
    </source>
</evidence>
<dbReference type="CDD" id="cd03215">
    <property type="entry name" value="ABC_Carb_Monos_II"/>
    <property type="match status" value="1"/>
</dbReference>
<keyword evidence="4" id="KW-1003">Cell membrane</keyword>
<reference evidence="13" key="1">
    <citation type="submission" date="2016-10" db="EMBL/GenBank/DDBJ databases">
        <authorList>
            <person name="Varghese N."/>
            <person name="Submissions S."/>
        </authorList>
    </citation>
    <scope>NUCLEOTIDE SEQUENCE [LARGE SCALE GENOMIC DNA]</scope>
    <source>
        <strain evidence="13">DSM 13327</strain>
    </source>
</reference>
<evidence type="ECO:0000256" key="9">
    <source>
        <dbReference type="ARBA" id="ARBA00022967"/>
    </source>
</evidence>
<keyword evidence="3" id="KW-0813">Transport</keyword>
<dbReference type="FunFam" id="3.40.50.300:FF:000126">
    <property type="entry name" value="Galactose/methyl galactoside import ATP-binding protein MglA"/>
    <property type="match status" value="1"/>
</dbReference>
<dbReference type="RefSeq" id="WP_090939285.1">
    <property type="nucleotide sequence ID" value="NZ_FOTS01000030.1"/>
</dbReference>
<dbReference type="AlphaFoldDB" id="A0A1I4M6N6"/>
<dbReference type="Proteomes" id="UP000199520">
    <property type="component" value="Unassembled WGS sequence"/>
</dbReference>
<dbReference type="PROSITE" id="PS50893">
    <property type="entry name" value="ABC_TRANSPORTER_2"/>
    <property type="match status" value="2"/>
</dbReference>
<dbReference type="OrthoDB" id="9771863at2"/>
<dbReference type="FunFam" id="3.40.50.300:FF:000127">
    <property type="entry name" value="Ribose import ATP-binding protein RbsA"/>
    <property type="match status" value="1"/>
</dbReference>
<evidence type="ECO:0000256" key="7">
    <source>
        <dbReference type="ARBA" id="ARBA00022741"/>
    </source>
</evidence>
<evidence type="ECO:0000256" key="10">
    <source>
        <dbReference type="ARBA" id="ARBA00023136"/>
    </source>
</evidence>
<comment type="subcellular location">
    <subcellularLocation>
        <location evidence="2">Cell inner membrane</location>
    </subcellularLocation>
    <subcellularLocation>
        <location evidence="1">Cell membrane</location>
        <topology evidence="1">Peripheral membrane protein</topology>
    </subcellularLocation>
</comment>
<evidence type="ECO:0000256" key="1">
    <source>
        <dbReference type="ARBA" id="ARBA00004202"/>
    </source>
</evidence>
<organism evidence="12 13">
    <name type="scientific">Pelosinus propionicus DSM 13327</name>
    <dbReference type="NCBI Taxonomy" id="1123291"/>
    <lineage>
        <taxon>Bacteria</taxon>
        <taxon>Bacillati</taxon>
        <taxon>Bacillota</taxon>
        <taxon>Negativicutes</taxon>
        <taxon>Selenomonadales</taxon>
        <taxon>Sporomusaceae</taxon>
        <taxon>Pelosinus</taxon>
    </lineage>
</organism>
<keyword evidence="9" id="KW-1278">Translocase</keyword>
<dbReference type="PROSITE" id="PS00211">
    <property type="entry name" value="ABC_TRANSPORTER_1"/>
    <property type="match status" value="1"/>
</dbReference>
<dbReference type="GO" id="GO:0015749">
    <property type="term" value="P:monosaccharide transmembrane transport"/>
    <property type="evidence" value="ECO:0007669"/>
    <property type="project" value="UniProtKB-ARBA"/>
</dbReference>
<dbReference type="InterPro" id="IPR003439">
    <property type="entry name" value="ABC_transporter-like_ATP-bd"/>
</dbReference>
<dbReference type="CDD" id="cd03216">
    <property type="entry name" value="ABC_Carb_Monos_I"/>
    <property type="match status" value="1"/>
</dbReference>
<dbReference type="PANTHER" id="PTHR43790:SF1">
    <property type="entry name" value="XYLOSE IMPORT ATP-BINDING PROTEIN XYLG"/>
    <property type="match status" value="1"/>
</dbReference>
<dbReference type="Gene3D" id="3.40.50.300">
    <property type="entry name" value="P-loop containing nucleotide triphosphate hydrolases"/>
    <property type="match status" value="2"/>
</dbReference>
<dbReference type="InterPro" id="IPR017871">
    <property type="entry name" value="ABC_transporter-like_CS"/>
</dbReference>
<feature type="domain" description="ABC transporter" evidence="11">
    <location>
        <begin position="6"/>
        <end position="243"/>
    </location>
</feature>
<evidence type="ECO:0000256" key="4">
    <source>
        <dbReference type="ARBA" id="ARBA00022475"/>
    </source>
</evidence>
<evidence type="ECO:0000256" key="6">
    <source>
        <dbReference type="ARBA" id="ARBA00022737"/>
    </source>
</evidence>
<evidence type="ECO:0000256" key="2">
    <source>
        <dbReference type="ARBA" id="ARBA00004533"/>
    </source>
</evidence>
<evidence type="ECO:0000259" key="11">
    <source>
        <dbReference type="PROSITE" id="PS50893"/>
    </source>
</evidence>
<accession>A0A1I4M6N6</accession>
<dbReference type="InterPro" id="IPR003593">
    <property type="entry name" value="AAA+_ATPase"/>
</dbReference>
<gene>
    <name evidence="12" type="ORF">SAMN04490355_103015</name>
</gene>
<dbReference type="PANTHER" id="PTHR43790">
    <property type="entry name" value="CARBOHYDRATE TRANSPORT ATP-BINDING PROTEIN MG119-RELATED"/>
    <property type="match status" value="1"/>
</dbReference>
<keyword evidence="7" id="KW-0547">Nucleotide-binding</keyword>
<proteinExistence type="predicted"/>
<protein>
    <submittedName>
        <fullName evidence="12">Xylose ABC transporter ATP-binding protein</fullName>
    </submittedName>
</protein>
<keyword evidence="13" id="KW-1185">Reference proteome</keyword>
<keyword evidence="6" id="KW-0677">Repeat</keyword>
<dbReference type="GO" id="GO:0005886">
    <property type="term" value="C:plasma membrane"/>
    <property type="evidence" value="ECO:0007669"/>
    <property type="project" value="UniProtKB-SubCell"/>
</dbReference>
<dbReference type="STRING" id="1123291.SAMN04490355_103015"/>
<name>A0A1I4M6N6_9FIRM</name>
<keyword evidence="8 12" id="KW-0067">ATP-binding</keyword>
<dbReference type="SMART" id="SM00382">
    <property type="entry name" value="AAA"/>
    <property type="match status" value="2"/>
</dbReference>
<dbReference type="Pfam" id="PF00005">
    <property type="entry name" value="ABC_tran"/>
    <property type="match status" value="2"/>
</dbReference>
<dbReference type="GO" id="GO:0005524">
    <property type="term" value="F:ATP binding"/>
    <property type="evidence" value="ECO:0007669"/>
    <property type="project" value="UniProtKB-KW"/>
</dbReference>
<dbReference type="InterPro" id="IPR050107">
    <property type="entry name" value="ABC_carbohydrate_import_ATPase"/>
</dbReference>
<evidence type="ECO:0000313" key="13">
    <source>
        <dbReference type="Proteomes" id="UP000199520"/>
    </source>
</evidence>
<dbReference type="NCBIfam" id="NF010069">
    <property type="entry name" value="PRK13549.1"/>
    <property type="match status" value="1"/>
</dbReference>